<dbReference type="Pfam" id="PF02729">
    <property type="entry name" value="OTCace_N"/>
    <property type="match status" value="1"/>
</dbReference>
<reference evidence="5 6" key="1">
    <citation type="submission" date="2019-10" db="EMBL/GenBank/DDBJ databases">
        <title>Genome sequence of Phaeocystidibacter marisrubri JCM30614 (type strain).</title>
        <authorList>
            <person name="Bowman J.P."/>
        </authorList>
    </citation>
    <scope>NUCLEOTIDE SEQUENCE [LARGE SCALE GENOMIC DNA]</scope>
    <source>
        <strain evidence="5 6">JCM 30614</strain>
    </source>
</reference>
<proteinExistence type="inferred from homology"/>
<keyword evidence="1 2" id="KW-0808">Transferase</keyword>
<dbReference type="InterPro" id="IPR006132">
    <property type="entry name" value="Asp/Orn_carbamoyltranf_P-bd"/>
</dbReference>
<dbReference type="Pfam" id="PF00185">
    <property type="entry name" value="OTCace"/>
    <property type="match status" value="1"/>
</dbReference>
<feature type="binding site" description="in other chain" evidence="2">
    <location>
        <begin position="150"/>
        <end position="153"/>
    </location>
    <ligand>
        <name>carbamoyl phosphate</name>
        <dbReference type="ChEBI" id="CHEBI:58228"/>
        <note>ligand shared between two neighboring subunits</note>
    </ligand>
</feature>
<comment type="subunit">
    <text evidence="2">Homotrimer.</text>
</comment>
<dbReference type="PRINTS" id="PR00100">
    <property type="entry name" value="AOTCASE"/>
</dbReference>
<dbReference type="PRINTS" id="PR00101">
    <property type="entry name" value="ATCASE"/>
</dbReference>
<feature type="binding site" description="in other chain" evidence="2">
    <location>
        <begin position="275"/>
        <end position="276"/>
    </location>
    <ligand>
        <name>carbamoyl phosphate</name>
        <dbReference type="ChEBI" id="CHEBI:58228"/>
        <note>ligand shared between two neighboring subunits</note>
    </ligand>
</feature>
<dbReference type="Proteomes" id="UP000484164">
    <property type="component" value="Unassembled WGS sequence"/>
</dbReference>
<keyword evidence="6" id="KW-1185">Reference proteome</keyword>
<dbReference type="RefSeq" id="WP_151692785.1">
    <property type="nucleotide sequence ID" value="NZ_BMGX01000002.1"/>
</dbReference>
<name>A0A6L3ZJU4_9FLAO</name>
<dbReference type="PANTHER" id="PTHR45753">
    <property type="entry name" value="ORNITHINE CARBAMOYLTRANSFERASE, MITOCHONDRIAL"/>
    <property type="match status" value="1"/>
</dbReference>
<feature type="binding site" description="in other chain" evidence="2">
    <location>
        <position position="113"/>
    </location>
    <ligand>
        <name>carbamoyl phosphate</name>
        <dbReference type="ChEBI" id="CHEBI:58228"/>
        <note>ligand shared between two neighboring subunits</note>
    </ligand>
</feature>
<comment type="pathway">
    <text evidence="2">Amino-acid biosynthesis; L-arginine biosynthesis.</text>
</comment>
<dbReference type="UniPathway" id="UPA00068"/>
<feature type="binding site" evidence="2">
    <location>
        <position position="145"/>
    </location>
    <ligand>
        <name>N(2)-succinyl-L-ornithine</name>
        <dbReference type="ChEBI" id="CHEBI:58514"/>
    </ligand>
</feature>
<feature type="binding site" description="in other chain" evidence="2">
    <location>
        <begin position="50"/>
        <end position="53"/>
    </location>
    <ligand>
        <name>carbamoyl phosphate</name>
        <dbReference type="ChEBI" id="CHEBI:58228"/>
        <note>ligand shared between two neighboring subunits</note>
    </ligand>
</feature>
<sequence length="319" mass="35735">MDSIANFLSVKDVEDVGDWISLAQKFKVNPYAHQHLGANKTLGIIFFNPSLRTRLSTQKAASNLGMNVMVMNFNGEGWQLEMEDGAVMNGSSQEHISEAASVISQYCDIIAVRTFATLTDREEDYAEKFLSSFVKYARVPVVSLESATLHPLQSLADMLTLKEQNTKSNPKVVLSWAPHPKALPQAVANSFAQWTLAAGYDLTIAHPPGYELHPDFTRGARMTHNQEEALQGADFVYVKNWSAYENYGQVSREYDHWTLDGAKMQLTHNAKFMHCLPIRRNVIATDEVIDAPTSLILEQANNRTFAAQAVLYKLLSHER</sequence>
<feature type="domain" description="Aspartate/ornithine carbamoyltransferase carbamoyl-P binding" evidence="4">
    <location>
        <begin position="6"/>
        <end position="163"/>
    </location>
</feature>
<dbReference type="InterPro" id="IPR006131">
    <property type="entry name" value="Asp_carbamoyltransf_Asp/Orn-bd"/>
</dbReference>
<evidence type="ECO:0000313" key="5">
    <source>
        <dbReference type="EMBL" id="KAB2818097.1"/>
    </source>
</evidence>
<feature type="binding site" description="in other chain" evidence="2">
    <location>
        <position position="303"/>
    </location>
    <ligand>
        <name>carbamoyl phosphate</name>
        <dbReference type="ChEBI" id="CHEBI:58228"/>
        <note>ligand shared between two neighboring subunits</note>
    </ligand>
</feature>
<evidence type="ECO:0000259" key="3">
    <source>
        <dbReference type="Pfam" id="PF00185"/>
    </source>
</evidence>
<dbReference type="InterPro" id="IPR006130">
    <property type="entry name" value="Asp/Orn_carbamoylTrfase"/>
</dbReference>
<dbReference type="NCBIfam" id="NF003384">
    <property type="entry name" value="PRK04523.1"/>
    <property type="match status" value="1"/>
</dbReference>
<dbReference type="OrthoDB" id="9802587at2"/>
<dbReference type="GO" id="GO:0019240">
    <property type="term" value="P:citrulline biosynthetic process"/>
    <property type="evidence" value="ECO:0007669"/>
    <property type="project" value="TreeGrafter"/>
</dbReference>
<accession>A0A6L3ZJU4</accession>
<dbReference type="InterPro" id="IPR043696">
    <property type="entry name" value="ArgF'-like"/>
</dbReference>
<comment type="function">
    <text evidence="2">Catalyzes the transfer of the carbamoyl group from carbamoyl phosphate to the delta-amino group of N(2)-succinyl-L-ornithine to produce N(2)-succinyl-L-citrulline. Is essential for arginine biosynthesis.</text>
</comment>
<dbReference type="Gene3D" id="3.40.50.1370">
    <property type="entry name" value="Aspartate/ornithine carbamoyltransferase"/>
    <property type="match status" value="2"/>
</dbReference>
<feature type="domain" description="Aspartate/ornithine carbamoyltransferase Asp/Orn-binding" evidence="3">
    <location>
        <begin position="187"/>
        <end position="312"/>
    </location>
</feature>
<dbReference type="HAMAP" id="MF_02235">
    <property type="entry name" value="SOTCase"/>
    <property type="match status" value="1"/>
</dbReference>
<dbReference type="PANTHER" id="PTHR45753:SF3">
    <property type="entry name" value="ORNITHINE TRANSCARBAMYLASE, MITOCHONDRIAL"/>
    <property type="match status" value="1"/>
</dbReference>
<dbReference type="GO" id="GO:0016597">
    <property type="term" value="F:amino acid binding"/>
    <property type="evidence" value="ECO:0007669"/>
    <property type="project" value="InterPro"/>
</dbReference>
<dbReference type="GO" id="GO:0042450">
    <property type="term" value="P:L-arginine biosynthetic process via ornithine"/>
    <property type="evidence" value="ECO:0007669"/>
    <property type="project" value="TreeGrafter"/>
</dbReference>
<comment type="catalytic activity">
    <reaction evidence="2">
        <text>N(2)-succinyl-L-ornithine + carbamoyl phosphate = N(2)-succinyl-L-citrulline + phosphate + H(+)</text>
        <dbReference type="Rhea" id="RHEA:25884"/>
        <dbReference type="ChEBI" id="CHEBI:15378"/>
        <dbReference type="ChEBI" id="CHEBI:43474"/>
        <dbReference type="ChEBI" id="CHEBI:58228"/>
        <dbReference type="ChEBI" id="CHEBI:58514"/>
        <dbReference type="ChEBI" id="CHEBI:58862"/>
        <dbReference type="EC" id="2.1.3.11"/>
    </reaction>
</comment>
<dbReference type="AlphaFoldDB" id="A0A6L3ZJU4"/>
<comment type="caution">
    <text evidence="5">The sequence shown here is derived from an EMBL/GenBank/DDBJ whole genome shotgun (WGS) entry which is preliminary data.</text>
</comment>
<feature type="binding site" evidence="2">
    <location>
        <position position="179"/>
    </location>
    <ligand>
        <name>N(2)-succinyl-L-ornithine</name>
        <dbReference type="ChEBI" id="CHEBI:58514"/>
    </ligand>
</feature>
<keyword evidence="2" id="KW-0055">Arginine biosynthesis</keyword>
<dbReference type="SUPFAM" id="SSF53671">
    <property type="entry name" value="Aspartate/ornithine carbamoyltransferase"/>
    <property type="match status" value="1"/>
</dbReference>
<keyword evidence="2" id="KW-0028">Amino-acid biosynthesis</keyword>
<dbReference type="EMBL" id="WBVQ01000001">
    <property type="protein sequence ID" value="KAB2818097.1"/>
    <property type="molecule type" value="Genomic_DNA"/>
</dbReference>
<gene>
    <name evidence="2" type="primary">argF'</name>
    <name evidence="5" type="ORF">F8C82_06760</name>
</gene>
<evidence type="ECO:0000256" key="1">
    <source>
        <dbReference type="ARBA" id="ARBA00022679"/>
    </source>
</evidence>
<dbReference type="InterPro" id="IPR036901">
    <property type="entry name" value="Asp/Orn_carbamoylTrfase_sf"/>
</dbReference>
<dbReference type="EC" id="2.1.3.11" evidence="2"/>
<organism evidence="5 6">
    <name type="scientific">Phaeocystidibacter marisrubri</name>
    <dbReference type="NCBI Taxonomy" id="1577780"/>
    <lineage>
        <taxon>Bacteria</taxon>
        <taxon>Pseudomonadati</taxon>
        <taxon>Bacteroidota</taxon>
        <taxon>Flavobacteriia</taxon>
        <taxon>Flavobacteriales</taxon>
        <taxon>Phaeocystidibacteraceae</taxon>
        <taxon>Phaeocystidibacter</taxon>
    </lineage>
</organism>
<comment type="similarity">
    <text evidence="2">Belongs to the aspartate/ornithine carbamoyltransferase superfamily. SOTCase family.</text>
</comment>
<feature type="binding site" evidence="2">
    <location>
        <position position="239"/>
    </location>
    <ligand>
        <name>N(2)-succinyl-L-ornithine</name>
        <dbReference type="ChEBI" id="CHEBI:58514"/>
    </ligand>
</feature>
<evidence type="ECO:0000313" key="6">
    <source>
        <dbReference type="Proteomes" id="UP000484164"/>
    </source>
</evidence>
<feature type="binding site" evidence="2">
    <location>
        <position position="279"/>
    </location>
    <ligand>
        <name>N(2)-succinyl-L-ornithine</name>
        <dbReference type="ChEBI" id="CHEBI:58514"/>
    </ligand>
</feature>
<feature type="binding site" evidence="2">
    <location>
        <position position="78"/>
    </location>
    <ligand>
        <name>carbamoyl phosphate</name>
        <dbReference type="ChEBI" id="CHEBI:58228"/>
        <note>ligand shared between two neighboring subunits</note>
    </ligand>
</feature>
<evidence type="ECO:0000256" key="2">
    <source>
        <dbReference type="HAMAP-Rule" id="MF_02235"/>
    </source>
</evidence>
<evidence type="ECO:0000259" key="4">
    <source>
        <dbReference type="Pfam" id="PF02729"/>
    </source>
</evidence>
<protein>
    <recommendedName>
        <fullName evidence="2">N-succinylornithine carbamoyltransferase</fullName>
        <ecNumber evidence="2">2.1.3.11</ecNumber>
    </recommendedName>
    <alternativeName>
        <fullName evidence="2">N-succinyl-L-ornithine transcarbamylase</fullName>
        <shortName evidence="2">SOTCase</shortName>
    </alternativeName>
</protein>
<dbReference type="GO" id="GO:0004585">
    <property type="term" value="F:ornithine carbamoyltransferase activity"/>
    <property type="evidence" value="ECO:0007669"/>
    <property type="project" value="InterPro"/>
</dbReference>